<feature type="transmembrane region" description="Helical" evidence="2">
    <location>
        <begin position="723"/>
        <end position="748"/>
    </location>
</feature>
<evidence type="ECO:0000256" key="2">
    <source>
        <dbReference type="SAM" id="Phobius"/>
    </source>
</evidence>
<feature type="coiled-coil region" evidence="1">
    <location>
        <begin position="102"/>
        <end position="129"/>
    </location>
</feature>
<proteinExistence type="predicted"/>
<organism evidence="3 4">
    <name type="scientific">Campylobacter peloridis</name>
    <dbReference type="NCBI Taxonomy" id="488546"/>
    <lineage>
        <taxon>Bacteria</taxon>
        <taxon>Pseudomonadati</taxon>
        <taxon>Campylobacterota</taxon>
        <taxon>Epsilonproteobacteria</taxon>
        <taxon>Campylobacterales</taxon>
        <taxon>Campylobacteraceae</taxon>
        <taxon>Campylobacter</taxon>
    </lineage>
</organism>
<keyword evidence="2" id="KW-0812">Transmembrane</keyword>
<evidence type="ECO:0000313" key="4">
    <source>
        <dbReference type="Proteomes" id="UP000321310"/>
    </source>
</evidence>
<evidence type="ECO:0000256" key="1">
    <source>
        <dbReference type="SAM" id="Coils"/>
    </source>
</evidence>
<feature type="coiled-coil region" evidence="1">
    <location>
        <begin position="426"/>
        <end position="456"/>
    </location>
</feature>
<evidence type="ECO:0000313" key="3">
    <source>
        <dbReference type="EMBL" id="TXE84757.1"/>
    </source>
</evidence>
<name>A0A5C7E0B0_9BACT</name>
<feature type="transmembrane region" description="Helical" evidence="2">
    <location>
        <begin position="623"/>
        <end position="649"/>
    </location>
</feature>
<comment type="caution">
    <text evidence="3">The sequence shown here is derived from an EMBL/GenBank/DDBJ whole genome shotgun (WGS) entry which is preliminary data.</text>
</comment>
<feature type="transmembrane region" description="Helical" evidence="2">
    <location>
        <begin position="594"/>
        <end position="616"/>
    </location>
</feature>
<feature type="transmembrane region" description="Helical" evidence="2">
    <location>
        <begin position="669"/>
        <end position="693"/>
    </location>
</feature>
<keyword evidence="1" id="KW-0175">Coiled coil</keyword>
<dbReference type="AlphaFoldDB" id="A0A5C7E0B0"/>
<sequence>MKKIFASIFLIVNLLVAQQNGNPQGTESQTTTEEMKKVFVDLNDDVIDSSIPVNKWRCRKVKEGYATQIIGFDFKSGTTFCRVYKQTNFDLDLKFDASQTNVASAREIFKGVENELKKYENTNMNTNLESKIEYTSNNNQINFAKFLISLATLNPNIIDREKTYHLGELTLKDGIENFSIRNIQKNQQGINQYLFPNTESNKAFSPSSVSVQETSAVDGFNKANMGYFSNLYLANEKIYSHLQVLILILVGGFFVTSISAEKIQAYLENRGESEGKQKFLHKFYIPMIMIGTFFMPIPEANGLAHSTIMQNVIRYFALKSTDVADRASAIGGKAYMDKIYKSLGGINIQGIKTLIEQKKENDFIIKEGDQIYKKTCSQRYTEQLAIIRESYVTSLTEDRKEQIRRILAEDKNNLAGSRYDISLEACISLENQILNARSKNAKLQSQLERIEKFKNNTNKINEIKTLDTYFATREMQLGWINSLFTPTSAILAEVTMFKDELGSEDEKKQKFIQATKKNIENTKEAISKGEIQANKDDVTDSSLGWLSGKLVWMMLPGASAIKDFVMDNLGKLSVVISAAAASTFPIVGTIAGGIFGYIIGTAIPTITGYSIAIMLIEWTFQKIPLLVCTTASVIAFVSYLVSLIKYFYISPFVVAFSLATKRMDKIIEFLINGIAIFLKPTLIILFIYLSLFVNVLVDEFFLFISVEQFTGVVTSVFNFHTNFVVGAITGLLTIFAKIASAIIIWHLIIKGASWALSLVGIDGKQSEMISQGMENTLNKRANIV</sequence>
<gene>
    <name evidence="3" type="ORF">FPD46_00545</name>
</gene>
<accession>A0A5C7E0B0</accession>
<keyword evidence="2" id="KW-1133">Transmembrane helix</keyword>
<protein>
    <submittedName>
        <fullName evidence="3">Uncharacterized protein</fullName>
    </submittedName>
</protein>
<dbReference type="Proteomes" id="UP000321310">
    <property type="component" value="Unassembled WGS sequence"/>
</dbReference>
<dbReference type="EMBL" id="VOWB01000008">
    <property type="protein sequence ID" value="TXE84757.1"/>
    <property type="molecule type" value="Genomic_DNA"/>
</dbReference>
<reference evidence="3 4" key="1">
    <citation type="submission" date="2019-07" db="EMBL/GenBank/DDBJ databases">
        <title>Rapid identification of Enteric Bacteria from Whole Genome Sequences (WGS) using Average Nucleotide Identity (ANI).</title>
        <authorList>
            <person name="Lane C."/>
        </authorList>
    </citation>
    <scope>NUCLEOTIDE SEQUENCE [LARGE SCALE GENOMIC DNA]</scope>
    <source>
        <strain evidence="3 4">2016D-0250</strain>
    </source>
</reference>
<keyword evidence="2" id="KW-0472">Membrane</keyword>
<dbReference type="RefSeq" id="WP_147574766.1">
    <property type="nucleotide sequence ID" value="NZ_VOWB01000008.1"/>
</dbReference>